<feature type="transmembrane region" description="Helical" evidence="5">
    <location>
        <begin position="61"/>
        <end position="81"/>
    </location>
</feature>
<evidence type="ECO:0000313" key="6">
    <source>
        <dbReference type="EMBL" id="AYN65885.1"/>
    </source>
</evidence>
<evidence type="ECO:0000256" key="3">
    <source>
        <dbReference type="ARBA" id="ARBA00022989"/>
    </source>
</evidence>
<sequence>MGFLDIIFGLLLLWGLYKGVKNGLFIELASIVALVAGIYGAIHFSYYAGDYLSENMKWEERYINITAFVITFLAIVFVVHLAARLLTKIAAFAMLGWLNRIAGGIFGVVKIAVILGALIIFFERVNETAGMEKNEKVEQSVLYEPIKKIGAFIFAKVLRAPKYQISPQEDNPEIVI</sequence>
<dbReference type="KEGG" id="emar:D1013_00065"/>
<proteinExistence type="predicted"/>
<evidence type="ECO:0000313" key="7">
    <source>
        <dbReference type="EMBL" id="AYN69531.1"/>
    </source>
</evidence>
<dbReference type="Proteomes" id="UP000276309">
    <property type="component" value="Chromosome"/>
</dbReference>
<evidence type="ECO:0000256" key="2">
    <source>
        <dbReference type="ARBA" id="ARBA00022692"/>
    </source>
</evidence>
<dbReference type="Pfam" id="PF02674">
    <property type="entry name" value="Colicin_V"/>
    <property type="match status" value="1"/>
</dbReference>
<keyword evidence="2 5" id="KW-0812">Transmembrane</keyword>
<dbReference type="AlphaFoldDB" id="A0A3G2L0X4"/>
<dbReference type="PANTHER" id="PTHR37306:SF1">
    <property type="entry name" value="COLICIN V PRODUCTION PROTEIN"/>
    <property type="match status" value="1"/>
</dbReference>
<dbReference type="KEGG" id="emar:D1013_20200"/>
<dbReference type="RefSeq" id="WP_121846940.1">
    <property type="nucleotide sequence ID" value="NZ_CP032050.1"/>
</dbReference>
<comment type="subcellular location">
    <subcellularLocation>
        <location evidence="1">Membrane</location>
        <topology evidence="1">Multi-pass membrane protein</topology>
    </subcellularLocation>
</comment>
<dbReference type="EMBL" id="CP032050">
    <property type="protein sequence ID" value="AYN69531.1"/>
    <property type="molecule type" value="Genomic_DNA"/>
</dbReference>
<keyword evidence="3 5" id="KW-1133">Transmembrane helix</keyword>
<dbReference type="PANTHER" id="PTHR37306">
    <property type="entry name" value="COLICIN V PRODUCTION PROTEIN"/>
    <property type="match status" value="1"/>
</dbReference>
<gene>
    <name evidence="6" type="ORF">D1013_00065</name>
    <name evidence="7" type="ORF">D1013_20200</name>
</gene>
<evidence type="ECO:0000256" key="5">
    <source>
        <dbReference type="SAM" id="Phobius"/>
    </source>
</evidence>
<organism evidence="6 8">
    <name type="scientific">Euzebyella marina</name>
    <dbReference type="NCBI Taxonomy" id="1761453"/>
    <lineage>
        <taxon>Bacteria</taxon>
        <taxon>Pseudomonadati</taxon>
        <taxon>Bacteroidota</taxon>
        <taxon>Flavobacteriia</taxon>
        <taxon>Flavobacteriales</taxon>
        <taxon>Flavobacteriaceae</taxon>
        <taxon>Euzebyella</taxon>
    </lineage>
</organism>
<name>A0A3G2L0X4_9FLAO</name>
<feature type="transmembrane region" description="Helical" evidence="5">
    <location>
        <begin position="101"/>
        <end position="122"/>
    </location>
</feature>
<dbReference type="OrthoDB" id="9799585at2"/>
<dbReference type="GO" id="GO:0009403">
    <property type="term" value="P:toxin biosynthetic process"/>
    <property type="evidence" value="ECO:0007669"/>
    <property type="project" value="InterPro"/>
</dbReference>
<evidence type="ECO:0000256" key="4">
    <source>
        <dbReference type="ARBA" id="ARBA00023136"/>
    </source>
</evidence>
<feature type="transmembrane region" description="Helical" evidence="5">
    <location>
        <begin position="28"/>
        <end position="49"/>
    </location>
</feature>
<accession>A0A3G2L0X4</accession>
<evidence type="ECO:0000256" key="1">
    <source>
        <dbReference type="ARBA" id="ARBA00004141"/>
    </source>
</evidence>
<dbReference type="GO" id="GO:0016020">
    <property type="term" value="C:membrane"/>
    <property type="evidence" value="ECO:0007669"/>
    <property type="project" value="UniProtKB-SubCell"/>
</dbReference>
<evidence type="ECO:0000313" key="8">
    <source>
        <dbReference type="Proteomes" id="UP000276309"/>
    </source>
</evidence>
<keyword evidence="8" id="KW-1185">Reference proteome</keyword>
<reference evidence="6 8" key="1">
    <citation type="submission" date="2018-08" db="EMBL/GenBank/DDBJ databases">
        <title>The reduced genetic potential of extracellular carbohydrate catabolism in Euzebyella marina RN62, a Flavobacteriia bacterium isolated from the hadal water.</title>
        <authorList>
            <person name="Xue C."/>
        </authorList>
    </citation>
    <scope>NUCLEOTIDE SEQUENCE [LARGE SCALE GENOMIC DNA]</scope>
    <source>
        <strain evidence="6 8">RN62</strain>
    </source>
</reference>
<dbReference type="InterPro" id="IPR003825">
    <property type="entry name" value="Colicin-V_CvpA"/>
</dbReference>
<dbReference type="EMBL" id="CP032050">
    <property type="protein sequence ID" value="AYN65885.1"/>
    <property type="molecule type" value="Genomic_DNA"/>
</dbReference>
<keyword evidence="4 5" id="KW-0472">Membrane</keyword>
<protein>
    <submittedName>
        <fullName evidence="6">CvpA family protein</fullName>
    </submittedName>
</protein>